<dbReference type="InterPro" id="IPR005790">
    <property type="entry name" value="DNA_polIII_delta"/>
</dbReference>
<evidence type="ECO:0000256" key="1">
    <source>
        <dbReference type="ARBA" id="ARBA00012417"/>
    </source>
</evidence>
<dbReference type="GO" id="GO:0003887">
    <property type="term" value="F:DNA-directed DNA polymerase activity"/>
    <property type="evidence" value="ECO:0007669"/>
    <property type="project" value="UniProtKB-KW"/>
</dbReference>
<dbReference type="Gene3D" id="1.10.8.60">
    <property type="match status" value="1"/>
</dbReference>
<dbReference type="SUPFAM" id="SSF48019">
    <property type="entry name" value="post-AAA+ oligomerization domain-like"/>
    <property type="match status" value="1"/>
</dbReference>
<evidence type="ECO:0000256" key="3">
    <source>
        <dbReference type="ARBA" id="ARBA00022679"/>
    </source>
</evidence>
<evidence type="ECO:0000256" key="6">
    <source>
        <dbReference type="ARBA" id="ARBA00022932"/>
    </source>
</evidence>
<accession>A0A7C8FX72</accession>
<dbReference type="NCBIfam" id="TIGR01128">
    <property type="entry name" value="holA"/>
    <property type="match status" value="1"/>
</dbReference>
<keyword evidence="6" id="KW-0239">DNA-directed DNA polymerase</keyword>
<evidence type="ECO:0000256" key="7">
    <source>
        <dbReference type="ARBA" id="ARBA00034754"/>
    </source>
</evidence>
<dbReference type="InterPro" id="IPR010372">
    <property type="entry name" value="DNA_pol3_delta_N"/>
</dbReference>
<dbReference type="GO" id="GO:0006261">
    <property type="term" value="P:DNA-templated DNA replication"/>
    <property type="evidence" value="ECO:0007669"/>
    <property type="project" value="TreeGrafter"/>
</dbReference>
<evidence type="ECO:0000256" key="4">
    <source>
        <dbReference type="ARBA" id="ARBA00022695"/>
    </source>
</evidence>
<sequence length="322" mass="34698">MSNESEQNQLLAAYLAVGEDALKREAVIARLRKRLSALGDLSFNADDFDGETAAGADIAAACNTMPFASPVRLVYVRNAEKLKKADSEELVSYLAAPSESTVLALEAEKLAKNTRLYKAVAGLGPKAVIDCTPPKSWEMPKRVRAMATGHGIVLTEGAAGALVELVGENTVHLDSELKKIALAHSGTDAVGEREVRSLVARTSEVKPWDFTAAFAERNLAKCLALLSQMESTSAHALIAMCATRIRELMAAQSAARRGGTPVGQLLHLPDWRVKSHGAWARNFSPSELRAALVSSRDAERAMKSGADPDEVFYGWLVDTLRR</sequence>
<dbReference type="InterPro" id="IPR008921">
    <property type="entry name" value="DNA_pol3_clamp-load_cplx_C"/>
</dbReference>
<evidence type="ECO:0000259" key="10">
    <source>
        <dbReference type="Pfam" id="PF21694"/>
    </source>
</evidence>
<keyword evidence="3 11" id="KW-0808">Transferase</keyword>
<comment type="similarity">
    <text evidence="7">Belongs to the DNA polymerase HolA subunit family.</text>
</comment>
<dbReference type="EMBL" id="WAJS01000009">
    <property type="protein sequence ID" value="KAB1650811.1"/>
    <property type="molecule type" value="Genomic_DNA"/>
</dbReference>
<dbReference type="AlphaFoldDB" id="A0A7C8FX72"/>
<evidence type="ECO:0000313" key="11">
    <source>
        <dbReference type="EMBL" id="KAB1650811.1"/>
    </source>
</evidence>
<name>A0A7C8FX72_9ACTN</name>
<dbReference type="PANTHER" id="PTHR34388">
    <property type="entry name" value="DNA POLYMERASE III SUBUNIT DELTA"/>
    <property type="match status" value="1"/>
</dbReference>
<evidence type="ECO:0000256" key="8">
    <source>
        <dbReference type="ARBA" id="ARBA00049244"/>
    </source>
</evidence>
<comment type="caution">
    <text evidence="11">The sequence shown here is derived from an EMBL/GenBank/DDBJ whole genome shotgun (WGS) entry which is preliminary data.</text>
</comment>
<evidence type="ECO:0000256" key="5">
    <source>
        <dbReference type="ARBA" id="ARBA00022705"/>
    </source>
</evidence>
<reference evidence="11 12" key="1">
    <citation type="submission" date="2019-09" db="EMBL/GenBank/DDBJ databases">
        <title>Whole genome shotgun sequencing (WGS) of Ellagibacter isourolithinifaciens DSM 104140(T) and Adlercreutzia muris DSM 29508(T).</title>
        <authorList>
            <person name="Stoll D.A."/>
            <person name="Danylec N."/>
            <person name="Huch M."/>
        </authorList>
    </citation>
    <scope>NUCLEOTIDE SEQUENCE [LARGE SCALE GENOMIC DNA]</scope>
    <source>
        <strain evidence="11 12">DSM 29508</strain>
    </source>
</reference>
<proteinExistence type="inferred from homology"/>
<dbReference type="Gene3D" id="3.40.50.300">
    <property type="entry name" value="P-loop containing nucleotide triphosphate hydrolases"/>
    <property type="match status" value="1"/>
</dbReference>
<organism evidence="11 12">
    <name type="scientific">Adlercreutzia muris</name>
    <dbReference type="NCBI Taxonomy" id="1796610"/>
    <lineage>
        <taxon>Bacteria</taxon>
        <taxon>Bacillati</taxon>
        <taxon>Actinomycetota</taxon>
        <taxon>Coriobacteriia</taxon>
        <taxon>Eggerthellales</taxon>
        <taxon>Eggerthellaceae</taxon>
        <taxon>Adlercreutzia</taxon>
    </lineage>
</organism>
<dbReference type="InterPro" id="IPR027417">
    <property type="entry name" value="P-loop_NTPase"/>
</dbReference>
<keyword evidence="4 11" id="KW-0548">Nucleotidyltransferase</keyword>
<feature type="domain" description="DNA polymerase III delta subunit-like C-terminal" evidence="10">
    <location>
        <begin position="209"/>
        <end position="311"/>
    </location>
</feature>
<dbReference type="PANTHER" id="PTHR34388:SF1">
    <property type="entry name" value="DNA POLYMERASE III SUBUNIT DELTA"/>
    <property type="match status" value="1"/>
</dbReference>
<dbReference type="Pfam" id="PF06144">
    <property type="entry name" value="DNA_pol3_delta"/>
    <property type="match status" value="1"/>
</dbReference>
<comment type="catalytic activity">
    <reaction evidence="8">
        <text>DNA(n) + a 2'-deoxyribonucleoside 5'-triphosphate = DNA(n+1) + diphosphate</text>
        <dbReference type="Rhea" id="RHEA:22508"/>
        <dbReference type="Rhea" id="RHEA-COMP:17339"/>
        <dbReference type="Rhea" id="RHEA-COMP:17340"/>
        <dbReference type="ChEBI" id="CHEBI:33019"/>
        <dbReference type="ChEBI" id="CHEBI:61560"/>
        <dbReference type="ChEBI" id="CHEBI:173112"/>
        <dbReference type="EC" id="2.7.7.7"/>
    </reaction>
</comment>
<dbReference type="Gene3D" id="1.20.272.10">
    <property type="match status" value="1"/>
</dbReference>
<protein>
    <recommendedName>
        <fullName evidence="2">DNA polymerase III subunit delta</fullName>
        <ecNumber evidence="1">2.7.7.7</ecNumber>
    </recommendedName>
</protein>
<feature type="domain" description="DNA polymerase III delta N-terminal" evidence="9">
    <location>
        <begin position="14"/>
        <end position="120"/>
    </location>
</feature>
<keyword evidence="12" id="KW-1185">Reference proteome</keyword>
<dbReference type="Proteomes" id="UP000479639">
    <property type="component" value="Unassembled WGS sequence"/>
</dbReference>
<keyword evidence="5" id="KW-0235">DNA replication</keyword>
<evidence type="ECO:0000256" key="2">
    <source>
        <dbReference type="ARBA" id="ARBA00017703"/>
    </source>
</evidence>
<dbReference type="EC" id="2.7.7.7" evidence="1"/>
<dbReference type="GO" id="GO:0003677">
    <property type="term" value="F:DNA binding"/>
    <property type="evidence" value="ECO:0007669"/>
    <property type="project" value="InterPro"/>
</dbReference>
<evidence type="ECO:0000259" key="9">
    <source>
        <dbReference type="Pfam" id="PF06144"/>
    </source>
</evidence>
<dbReference type="SUPFAM" id="SSF52540">
    <property type="entry name" value="P-loop containing nucleoside triphosphate hydrolases"/>
    <property type="match status" value="1"/>
</dbReference>
<dbReference type="GO" id="GO:0009360">
    <property type="term" value="C:DNA polymerase III complex"/>
    <property type="evidence" value="ECO:0007669"/>
    <property type="project" value="InterPro"/>
</dbReference>
<dbReference type="InterPro" id="IPR048466">
    <property type="entry name" value="DNA_pol3_delta-like_C"/>
</dbReference>
<dbReference type="RefSeq" id="WP_151430069.1">
    <property type="nucleotide sequence ID" value="NZ_JANJZI010000001.1"/>
</dbReference>
<evidence type="ECO:0000313" key="12">
    <source>
        <dbReference type="Proteomes" id="UP000479639"/>
    </source>
</evidence>
<dbReference type="Pfam" id="PF21694">
    <property type="entry name" value="DNA_pol3_delta_C"/>
    <property type="match status" value="1"/>
</dbReference>
<gene>
    <name evidence="11" type="primary">holA</name>
    <name evidence="11" type="ORF">F8D48_04140</name>
</gene>